<organism evidence="1 2">
    <name type="scientific">Trichuris suis</name>
    <name type="common">pig whipworm</name>
    <dbReference type="NCBI Taxonomy" id="68888"/>
    <lineage>
        <taxon>Eukaryota</taxon>
        <taxon>Metazoa</taxon>
        <taxon>Ecdysozoa</taxon>
        <taxon>Nematoda</taxon>
        <taxon>Enoplea</taxon>
        <taxon>Dorylaimia</taxon>
        <taxon>Trichinellida</taxon>
        <taxon>Trichuridae</taxon>
        <taxon>Trichuris</taxon>
    </lineage>
</organism>
<feature type="non-terminal residue" evidence="1">
    <location>
        <position position="1"/>
    </location>
</feature>
<evidence type="ECO:0000313" key="1">
    <source>
        <dbReference type="EMBL" id="KFD49830.1"/>
    </source>
</evidence>
<evidence type="ECO:0000313" key="2">
    <source>
        <dbReference type="Proteomes" id="UP000030764"/>
    </source>
</evidence>
<keyword evidence="2" id="KW-1185">Reference proteome</keyword>
<proteinExistence type="predicted"/>
<protein>
    <submittedName>
        <fullName evidence="1">Uncharacterized protein</fullName>
    </submittedName>
</protein>
<dbReference type="AlphaFoldDB" id="A0A085LXY4"/>
<dbReference type="Proteomes" id="UP000030764">
    <property type="component" value="Unassembled WGS sequence"/>
</dbReference>
<sequence>VRLPLSSFANLPKCGKYDACAKKNASHAEPNNTVAAVVQKVVQYINSFLLYMFDKCEDISTKLIVAMKAYGEKMQSVVCIMLEYMKRYLEYLISRLSHTNVDETDAALSSQLSETREPEWWHQVSITTERTRLTSEDGSPSLDVSLVRSVFANMPKCRKYNARVKKNATHAKPNNIVAAVVQKVVRYINSFLLYMFDKCEDISTKLIVAMKACGEKIQSVVCYILEYMKRDLEYLISRLSHNNADETDATLSSQLSGTSEPEWWH</sequence>
<dbReference type="EMBL" id="KL363263">
    <property type="protein sequence ID" value="KFD49830.1"/>
    <property type="molecule type" value="Genomic_DNA"/>
</dbReference>
<name>A0A085LXY4_9BILA</name>
<reference evidence="1 2" key="1">
    <citation type="journal article" date="2014" name="Nat. Genet.">
        <title>Genome and transcriptome of the porcine whipworm Trichuris suis.</title>
        <authorList>
            <person name="Jex A.R."/>
            <person name="Nejsum P."/>
            <person name="Schwarz E.M."/>
            <person name="Hu L."/>
            <person name="Young N.D."/>
            <person name="Hall R.S."/>
            <person name="Korhonen P.K."/>
            <person name="Liao S."/>
            <person name="Thamsborg S."/>
            <person name="Xia J."/>
            <person name="Xu P."/>
            <person name="Wang S."/>
            <person name="Scheerlinck J.P."/>
            <person name="Hofmann A."/>
            <person name="Sternberg P.W."/>
            <person name="Wang J."/>
            <person name="Gasser R.B."/>
        </authorList>
    </citation>
    <scope>NUCLEOTIDE SEQUENCE [LARGE SCALE GENOMIC DNA]</scope>
    <source>
        <strain evidence="1">DCEP-RM93M</strain>
    </source>
</reference>
<accession>A0A085LXY4</accession>
<gene>
    <name evidence="1" type="ORF">M513_09297</name>
</gene>